<dbReference type="eggNOG" id="COG2227">
    <property type="taxonomic scope" value="Bacteria"/>
</dbReference>
<evidence type="ECO:0000313" key="2">
    <source>
        <dbReference type="EMBL" id="AGY56428.1"/>
    </source>
</evidence>
<dbReference type="STRING" id="1183438.GKIL_0181"/>
<keyword evidence="2" id="KW-0489">Methyltransferase</keyword>
<gene>
    <name evidence="2" type="primary">ubiE</name>
    <name evidence="2" type="ORF">GKIL_0181</name>
</gene>
<dbReference type="CDD" id="cd02440">
    <property type="entry name" value="AdoMet_MTases"/>
    <property type="match status" value="1"/>
</dbReference>
<keyword evidence="2" id="KW-0808">Transferase</keyword>
<dbReference type="AlphaFoldDB" id="U5QC79"/>
<proteinExistence type="predicted"/>
<dbReference type="Gene3D" id="3.40.50.150">
    <property type="entry name" value="Vaccinia Virus protein VP39"/>
    <property type="match status" value="1"/>
</dbReference>
<dbReference type="Proteomes" id="UP000017396">
    <property type="component" value="Chromosome"/>
</dbReference>
<dbReference type="GO" id="GO:0008168">
    <property type="term" value="F:methyltransferase activity"/>
    <property type="evidence" value="ECO:0007669"/>
    <property type="project" value="UniProtKB-KW"/>
</dbReference>
<dbReference type="HOGENOM" id="CLU_622297_0_0_3"/>
<sequence>MAQPSRRWLKVGWARSLGWFQARIVQESDSYFDRVPYGNMPYAISHRGNLEVLYQHNLVTPYYLRNRRRIETAGRWILDAGCGSGFKTLALAQANPGAHIVGIDPSARSVEVARGRLAHQGFPDAEFHVLGIEDLRQLGQQFDSINCDEVLYLLPDPQAALEVLAAVLAPGGILRVNLHDRHQRAMVFRAQEAFSLVAERGGIAAEKRVDLVYRVMAALRENVHLKERIWLPTPEAQRSPEWVAVNYLLEGDRGFTIAETFALIEQAGLEGIAMVNAPAWELARLFADPASLDGDIEQLLRSLSIKEQLQLVELFQGGERLIDFWCGRSGETLPWLPIEQLNAVQREKAQVSLHPQIGTAQRRQELEEAIASNLPFDLNRGLRGPCDGEIVLDSAIARGLLPLWDGPLPLSELVDRWVALICTANPGADPERLAFELLRFIALTENFAYLLVHQQTP</sequence>
<name>U5QC79_GLOK1</name>
<dbReference type="PANTHER" id="PTHR43464:SF91">
    <property type="entry name" value="SLL0487 PROTEIN"/>
    <property type="match status" value="1"/>
</dbReference>
<dbReference type="OrthoDB" id="649979at2"/>
<dbReference type="PANTHER" id="PTHR43464">
    <property type="entry name" value="METHYLTRANSFERASE"/>
    <property type="match status" value="1"/>
</dbReference>
<reference evidence="2 3" key="1">
    <citation type="journal article" date="2013" name="PLoS ONE">
        <title>Cultivation and Complete Genome Sequencing of Gloeobacter kilaueensis sp. nov., from a Lava Cave in Kilauea Caldera, Hawai'i.</title>
        <authorList>
            <person name="Saw J.H."/>
            <person name="Schatz M."/>
            <person name="Brown M.V."/>
            <person name="Kunkel D.D."/>
            <person name="Foster J.S."/>
            <person name="Shick H."/>
            <person name="Christensen S."/>
            <person name="Hou S."/>
            <person name="Wan X."/>
            <person name="Donachie S.P."/>
        </authorList>
    </citation>
    <scope>NUCLEOTIDE SEQUENCE [LARGE SCALE GENOMIC DNA]</scope>
    <source>
        <strain evidence="3">JS</strain>
    </source>
</reference>
<accession>U5QC79</accession>
<dbReference type="PATRIC" id="fig|1183438.3.peg.181"/>
<dbReference type="RefSeq" id="WP_023171432.1">
    <property type="nucleotide sequence ID" value="NC_022600.1"/>
</dbReference>
<evidence type="ECO:0000313" key="3">
    <source>
        <dbReference type="Proteomes" id="UP000017396"/>
    </source>
</evidence>
<evidence type="ECO:0000259" key="1">
    <source>
        <dbReference type="Pfam" id="PF13847"/>
    </source>
</evidence>
<keyword evidence="2" id="KW-0830">Ubiquinone</keyword>
<organism evidence="2 3">
    <name type="scientific">Gloeobacter kilaueensis (strain ATCC BAA-2537 / CCAP 1431/1 / ULC 316 / JS1)</name>
    <dbReference type="NCBI Taxonomy" id="1183438"/>
    <lineage>
        <taxon>Bacteria</taxon>
        <taxon>Bacillati</taxon>
        <taxon>Cyanobacteriota</taxon>
        <taxon>Cyanophyceae</taxon>
        <taxon>Gloeobacterales</taxon>
        <taxon>Gloeobacteraceae</taxon>
        <taxon>Gloeobacter</taxon>
    </lineage>
</organism>
<dbReference type="InterPro" id="IPR029063">
    <property type="entry name" value="SAM-dependent_MTases_sf"/>
</dbReference>
<dbReference type="EMBL" id="CP003587">
    <property type="protein sequence ID" value="AGY56428.1"/>
    <property type="molecule type" value="Genomic_DNA"/>
</dbReference>
<keyword evidence="3" id="KW-1185">Reference proteome</keyword>
<dbReference type="KEGG" id="glj:GKIL_0181"/>
<dbReference type="SUPFAM" id="SSF53335">
    <property type="entry name" value="S-adenosyl-L-methionine-dependent methyltransferases"/>
    <property type="match status" value="1"/>
</dbReference>
<dbReference type="Pfam" id="PF13847">
    <property type="entry name" value="Methyltransf_31"/>
    <property type="match status" value="1"/>
</dbReference>
<dbReference type="GO" id="GO:0032259">
    <property type="term" value="P:methylation"/>
    <property type="evidence" value="ECO:0007669"/>
    <property type="project" value="UniProtKB-KW"/>
</dbReference>
<protein>
    <submittedName>
        <fullName evidence="2">3-demethylubiquinone-9 3-methyltransferase</fullName>
    </submittedName>
</protein>
<feature type="domain" description="Methyltransferase" evidence="1">
    <location>
        <begin position="76"/>
        <end position="183"/>
    </location>
</feature>
<dbReference type="InterPro" id="IPR025714">
    <property type="entry name" value="Methyltranfer_dom"/>
</dbReference>